<sequence length="72" mass="8369">METIHFRPRPAIHFCVDFEPIDVNLDDESRGIDLGKAGIRKEYTYVQFLSICHWTPAPFELLEGDAILFPYL</sequence>
<protein>
    <submittedName>
        <fullName evidence="1">Uncharacterized protein</fullName>
    </submittedName>
</protein>
<evidence type="ECO:0000313" key="1">
    <source>
        <dbReference type="EMBL" id="SHL01376.1"/>
    </source>
</evidence>
<organism evidence="1 2">
    <name type="scientific">Bradyrhizobium lablabi</name>
    <dbReference type="NCBI Taxonomy" id="722472"/>
    <lineage>
        <taxon>Bacteria</taxon>
        <taxon>Pseudomonadati</taxon>
        <taxon>Pseudomonadota</taxon>
        <taxon>Alphaproteobacteria</taxon>
        <taxon>Hyphomicrobiales</taxon>
        <taxon>Nitrobacteraceae</taxon>
        <taxon>Bradyrhizobium</taxon>
    </lineage>
</organism>
<gene>
    <name evidence="1" type="ORF">SAMN05444159_4774</name>
</gene>
<dbReference type="Proteomes" id="UP000189935">
    <property type="component" value="Chromosome I"/>
</dbReference>
<accession>A0A1M6X635</accession>
<reference evidence="1 2" key="1">
    <citation type="submission" date="2016-11" db="EMBL/GenBank/DDBJ databases">
        <authorList>
            <person name="Jaros S."/>
            <person name="Januszkiewicz K."/>
            <person name="Wedrychowicz H."/>
        </authorList>
    </citation>
    <scope>NUCLEOTIDE SEQUENCE [LARGE SCALE GENOMIC DNA]</scope>
    <source>
        <strain evidence="1 2">GAS499</strain>
    </source>
</reference>
<dbReference type="AlphaFoldDB" id="A0A1M6X635"/>
<dbReference type="EMBL" id="LT670844">
    <property type="protein sequence ID" value="SHL01376.1"/>
    <property type="molecule type" value="Genomic_DNA"/>
</dbReference>
<proteinExistence type="predicted"/>
<name>A0A1M6X635_9BRAD</name>
<dbReference type="RefSeq" id="WP_154071404.1">
    <property type="nucleotide sequence ID" value="NZ_LT670844.1"/>
</dbReference>
<evidence type="ECO:0000313" key="2">
    <source>
        <dbReference type="Proteomes" id="UP000189935"/>
    </source>
</evidence>